<keyword evidence="1" id="KW-0808">Transferase</keyword>
<name>A0A315ZDJ1_SEDFL</name>
<dbReference type="GO" id="GO:0032259">
    <property type="term" value="P:methylation"/>
    <property type="evidence" value="ECO:0007669"/>
    <property type="project" value="UniProtKB-KW"/>
</dbReference>
<dbReference type="InterPro" id="IPR029063">
    <property type="entry name" value="SAM-dependent_MTases_sf"/>
</dbReference>
<dbReference type="GO" id="GO:0008168">
    <property type="term" value="F:methyltransferase activity"/>
    <property type="evidence" value="ECO:0007669"/>
    <property type="project" value="UniProtKB-KW"/>
</dbReference>
<dbReference type="Gene3D" id="3.40.50.150">
    <property type="entry name" value="Vaccinia Virus protein VP39"/>
    <property type="match status" value="1"/>
</dbReference>
<dbReference type="OrthoDB" id="5464618at2"/>
<evidence type="ECO:0000313" key="1">
    <source>
        <dbReference type="EMBL" id="PWJ43695.1"/>
    </source>
</evidence>
<gene>
    <name evidence="1" type="ORF">BC781_10141</name>
</gene>
<dbReference type="EMBL" id="QGDO01000001">
    <property type="protein sequence ID" value="PWJ43695.1"/>
    <property type="molecule type" value="Genomic_DNA"/>
</dbReference>
<comment type="caution">
    <text evidence="1">The sequence shown here is derived from an EMBL/GenBank/DDBJ whole genome shotgun (WGS) entry which is preliminary data.</text>
</comment>
<dbReference type="Proteomes" id="UP000245535">
    <property type="component" value="Unassembled WGS sequence"/>
</dbReference>
<keyword evidence="1" id="KW-0489">Methyltransferase</keyword>
<accession>A0A315ZDJ1</accession>
<dbReference type="AlphaFoldDB" id="A0A315ZDJ1"/>
<dbReference type="SUPFAM" id="SSF53335">
    <property type="entry name" value="S-adenosyl-L-methionine-dependent methyltransferases"/>
    <property type="match status" value="1"/>
</dbReference>
<organism evidence="1 2">
    <name type="scientific">Sediminitomix flava</name>
    <dbReference type="NCBI Taxonomy" id="379075"/>
    <lineage>
        <taxon>Bacteria</taxon>
        <taxon>Pseudomonadati</taxon>
        <taxon>Bacteroidota</taxon>
        <taxon>Cytophagia</taxon>
        <taxon>Cytophagales</taxon>
        <taxon>Flammeovirgaceae</taxon>
        <taxon>Sediminitomix</taxon>
    </lineage>
</organism>
<evidence type="ECO:0000313" key="2">
    <source>
        <dbReference type="Proteomes" id="UP000245535"/>
    </source>
</evidence>
<proteinExistence type="predicted"/>
<sequence length="268" mass="31386">MSKVWWGLKYLEHFFKASFFNKKNSDFIEKLKEEVIFNDQHFYFFDEINAYRQELKSDKRKIEGLDLGAGSLVQTAKEKEVRTFAKNSGSPLAIGEILYKLTIYKKAETIFDLGTCLGFSALYLSKGFSKSYVRTFEGNEGLQKIAEEAFSRFNSNVKTVAGNIDETLPNELAKVDNVDIAFIDANHRYEPTVRYFHQFLEKVHQDSVLIFDDIYWSKEMNKAWNEIKSHPKVSHSIDLHKVGMVFFQNKYKTKEDLHLFLKEIYFQN</sequence>
<dbReference type="Pfam" id="PF13578">
    <property type="entry name" value="Methyltransf_24"/>
    <property type="match status" value="1"/>
</dbReference>
<dbReference type="RefSeq" id="WP_109615236.1">
    <property type="nucleotide sequence ID" value="NZ_QGDO01000001.1"/>
</dbReference>
<keyword evidence="2" id="KW-1185">Reference proteome</keyword>
<protein>
    <submittedName>
        <fullName evidence="1">Methyltransferase family protein</fullName>
    </submittedName>
</protein>
<reference evidence="1 2" key="1">
    <citation type="submission" date="2018-03" db="EMBL/GenBank/DDBJ databases">
        <title>Genomic Encyclopedia of Archaeal and Bacterial Type Strains, Phase II (KMG-II): from individual species to whole genera.</title>
        <authorList>
            <person name="Goeker M."/>
        </authorList>
    </citation>
    <scope>NUCLEOTIDE SEQUENCE [LARGE SCALE GENOMIC DNA]</scope>
    <source>
        <strain evidence="1 2">DSM 28229</strain>
    </source>
</reference>